<dbReference type="EMBL" id="FWFG01000081">
    <property type="protein sequence ID" value="SLM93188.1"/>
    <property type="molecule type" value="Genomic_DNA"/>
</dbReference>
<dbReference type="CDD" id="cd05283">
    <property type="entry name" value="CAD1"/>
    <property type="match status" value="1"/>
</dbReference>
<dbReference type="Pfam" id="PF00107">
    <property type="entry name" value="ADH_zinc_N"/>
    <property type="match status" value="1"/>
</dbReference>
<dbReference type="PANTHER" id="PTHR42683">
    <property type="entry name" value="ALDEHYDE REDUCTASE"/>
    <property type="match status" value="1"/>
</dbReference>
<reference evidence="9 10" key="1">
    <citation type="submission" date="2017-02" db="EMBL/GenBank/DDBJ databases">
        <authorList>
            <person name="Peterson S.W."/>
        </authorList>
    </citation>
    <scope>NUCLEOTIDE SEQUENCE [LARGE SCALE GENOMIC DNA]</scope>
    <source>
        <strain evidence="9 10">CIP104813</strain>
    </source>
</reference>
<dbReference type="RefSeq" id="WP_087104528.1">
    <property type="nucleotide sequence ID" value="NZ_FWFG01000081.1"/>
</dbReference>
<dbReference type="InterPro" id="IPR011032">
    <property type="entry name" value="GroES-like_sf"/>
</dbReference>
<feature type="domain" description="Enoyl reductase (ER)" evidence="8">
    <location>
        <begin position="12"/>
        <end position="342"/>
    </location>
</feature>
<dbReference type="GO" id="GO:0008270">
    <property type="term" value="F:zinc ion binding"/>
    <property type="evidence" value="ECO:0007669"/>
    <property type="project" value="InterPro"/>
</dbReference>
<dbReference type="PROSITE" id="PS00059">
    <property type="entry name" value="ADH_ZINC"/>
    <property type="match status" value="1"/>
</dbReference>
<evidence type="ECO:0000256" key="5">
    <source>
        <dbReference type="ARBA" id="ARBA00024074"/>
    </source>
</evidence>
<dbReference type="Gene3D" id="3.90.180.10">
    <property type="entry name" value="Medium-chain alcohol dehydrogenases, catalytic domain"/>
    <property type="match status" value="1"/>
</dbReference>
<evidence type="ECO:0000313" key="10">
    <source>
        <dbReference type="Proteomes" id="UP000195981"/>
    </source>
</evidence>
<dbReference type="Gene3D" id="3.40.50.720">
    <property type="entry name" value="NAD(P)-binding Rossmann-like Domain"/>
    <property type="match status" value="1"/>
</dbReference>
<dbReference type="SUPFAM" id="SSF51735">
    <property type="entry name" value="NAD(P)-binding Rossmann-fold domains"/>
    <property type="match status" value="1"/>
</dbReference>
<keyword evidence="3 7" id="KW-0862">Zinc</keyword>
<dbReference type="InterPro" id="IPR002328">
    <property type="entry name" value="ADH_Zn_CS"/>
</dbReference>
<evidence type="ECO:0000256" key="4">
    <source>
        <dbReference type="ARBA" id="ARBA00023002"/>
    </source>
</evidence>
<keyword evidence="2 7" id="KW-0479">Metal-binding</keyword>
<dbReference type="FunFam" id="3.40.50.720:FF:000022">
    <property type="entry name" value="Cinnamyl alcohol dehydrogenase"/>
    <property type="match status" value="1"/>
</dbReference>
<dbReference type="OrthoDB" id="3567264at2"/>
<dbReference type="InterPro" id="IPR036291">
    <property type="entry name" value="NAD(P)-bd_dom_sf"/>
</dbReference>
<protein>
    <recommendedName>
        <fullName evidence="5">alcohol dehydrogenase (NADP(+))</fullName>
        <ecNumber evidence="5">1.1.1.2</ecNumber>
    </recommendedName>
</protein>
<keyword evidence="10" id="KW-1185">Reference proteome</keyword>
<proteinExistence type="inferred from homology"/>
<keyword evidence="4 9" id="KW-0560">Oxidoreductase</keyword>
<dbReference type="SUPFAM" id="SSF50129">
    <property type="entry name" value="GroES-like"/>
    <property type="match status" value="1"/>
</dbReference>
<accession>A0A1X6X398</accession>
<dbReference type="InterPro" id="IPR013154">
    <property type="entry name" value="ADH-like_N"/>
</dbReference>
<gene>
    <name evidence="9" type="ORF">FM110_09515</name>
</gene>
<dbReference type="AlphaFoldDB" id="A0A1X6X398"/>
<comment type="catalytic activity">
    <reaction evidence="6">
        <text>a primary alcohol + NADP(+) = an aldehyde + NADPH + H(+)</text>
        <dbReference type="Rhea" id="RHEA:15937"/>
        <dbReference type="ChEBI" id="CHEBI:15378"/>
        <dbReference type="ChEBI" id="CHEBI:15734"/>
        <dbReference type="ChEBI" id="CHEBI:17478"/>
        <dbReference type="ChEBI" id="CHEBI:57783"/>
        <dbReference type="ChEBI" id="CHEBI:58349"/>
        <dbReference type="EC" id="1.1.1.2"/>
    </reaction>
</comment>
<dbReference type="EC" id="1.1.1.2" evidence="5"/>
<evidence type="ECO:0000313" key="9">
    <source>
        <dbReference type="EMBL" id="SLM93188.1"/>
    </source>
</evidence>
<evidence type="ECO:0000256" key="3">
    <source>
        <dbReference type="ARBA" id="ARBA00022833"/>
    </source>
</evidence>
<comment type="cofactor">
    <cofactor evidence="1 7">
        <name>Zn(2+)</name>
        <dbReference type="ChEBI" id="CHEBI:29105"/>
    </cofactor>
</comment>
<dbReference type="InterPro" id="IPR013149">
    <property type="entry name" value="ADH-like_C"/>
</dbReference>
<evidence type="ECO:0000259" key="8">
    <source>
        <dbReference type="SMART" id="SM00829"/>
    </source>
</evidence>
<dbReference type="InterPro" id="IPR047109">
    <property type="entry name" value="CAD-like"/>
</dbReference>
<evidence type="ECO:0000256" key="7">
    <source>
        <dbReference type="RuleBase" id="RU361277"/>
    </source>
</evidence>
<dbReference type="SMART" id="SM00829">
    <property type="entry name" value="PKS_ER"/>
    <property type="match status" value="1"/>
</dbReference>
<dbReference type="Pfam" id="PF08240">
    <property type="entry name" value="ADH_N"/>
    <property type="match status" value="1"/>
</dbReference>
<name>A0A1X6X398_9MICO</name>
<dbReference type="InterPro" id="IPR020843">
    <property type="entry name" value="ER"/>
</dbReference>
<dbReference type="GO" id="GO:0008106">
    <property type="term" value="F:alcohol dehydrogenase (NADP+) activity"/>
    <property type="evidence" value="ECO:0007669"/>
    <property type="project" value="UniProtKB-EC"/>
</dbReference>
<evidence type="ECO:0000256" key="6">
    <source>
        <dbReference type="ARBA" id="ARBA00048262"/>
    </source>
</evidence>
<comment type="similarity">
    <text evidence="7">Belongs to the zinc-containing alcohol dehydrogenase family.</text>
</comment>
<evidence type="ECO:0000256" key="1">
    <source>
        <dbReference type="ARBA" id="ARBA00001947"/>
    </source>
</evidence>
<dbReference type="Proteomes" id="UP000195981">
    <property type="component" value="Unassembled WGS sequence"/>
</dbReference>
<organism evidence="9 10">
    <name type="scientific">Brachybacterium nesterenkovii</name>
    <dbReference type="NCBI Taxonomy" id="47847"/>
    <lineage>
        <taxon>Bacteria</taxon>
        <taxon>Bacillati</taxon>
        <taxon>Actinomycetota</taxon>
        <taxon>Actinomycetes</taxon>
        <taxon>Micrococcales</taxon>
        <taxon>Dermabacteraceae</taxon>
        <taxon>Brachybacterium</taxon>
    </lineage>
</organism>
<evidence type="ECO:0000256" key="2">
    <source>
        <dbReference type="ARBA" id="ARBA00022723"/>
    </source>
</evidence>
<sequence>MPITVKALQKTGPDQPFRVVEIERRDPREHDVVIDIKAAGICHSDIHTIRNEWGEAHFPLTVGHEIAGVVEAVGDGVTRYQVGDRVGVGCLVNSCGECSECEAGFENNCLNGNVGTYNSKDVDGTITQGGYAQKVVVDERFVCSVPDALDFDVAAPLLCAGITTYSPLATWDVKEGQKVAVLGLGGLGHMGVQIAAAKGADVTVLSRSLAKEELARELGASRMLSTTEDGFFEEHRGEFDLILNTISADIPVDSYLGLLKPRGVMVLVGLPPEAQSLHVGALIGGRKVLTGSNIGGIPETQDMLDFCAEHGIGARIETVSVDEVDAAYDRVVDGKVHFRAVIDTSTFEDAPLAD</sequence>